<protein>
    <submittedName>
        <fullName evidence="1">Uncharacterized protein</fullName>
    </submittedName>
</protein>
<accession>A0A5E4G733</accession>
<evidence type="ECO:0000313" key="2">
    <source>
        <dbReference type="Proteomes" id="UP000327085"/>
    </source>
</evidence>
<sequence length="65" mass="7139">MISWCLFVAEVNRLRGVCRGVVLGMSSRSDMSDSQDMTSNGSAFRDDADALDVVNEMYNVAEQMG</sequence>
<gene>
    <name evidence="1" type="ORF">ALMOND_2B035109</name>
</gene>
<evidence type="ECO:0000313" key="1">
    <source>
        <dbReference type="EMBL" id="VVA35621.1"/>
    </source>
</evidence>
<name>A0A5E4G733_PRUDU</name>
<dbReference type="AlphaFoldDB" id="A0A5E4G733"/>
<dbReference type="EMBL" id="CABIKO010000398">
    <property type="protein sequence ID" value="VVA35621.1"/>
    <property type="molecule type" value="Genomic_DNA"/>
</dbReference>
<reference evidence="2" key="1">
    <citation type="journal article" date="2020" name="Plant J.">
        <title>Transposons played a major role in the diversification between the closely related almond and peach genomes: results from the almond genome sequence.</title>
        <authorList>
            <person name="Alioto T."/>
            <person name="Alexiou K.G."/>
            <person name="Bardil A."/>
            <person name="Barteri F."/>
            <person name="Castanera R."/>
            <person name="Cruz F."/>
            <person name="Dhingra A."/>
            <person name="Duval H."/>
            <person name="Fernandez I Marti A."/>
            <person name="Frias L."/>
            <person name="Galan B."/>
            <person name="Garcia J.L."/>
            <person name="Howad W."/>
            <person name="Gomez-Garrido J."/>
            <person name="Gut M."/>
            <person name="Julca I."/>
            <person name="Morata J."/>
            <person name="Puigdomenech P."/>
            <person name="Ribeca P."/>
            <person name="Rubio Cabetas M.J."/>
            <person name="Vlasova A."/>
            <person name="Wirthensohn M."/>
            <person name="Garcia-Mas J."/>
            <person name="Gabaldon T."/>
            <person name="Casacuberta J.M."/>
            <person name="Arus P."/>
        </authorList>
    </citation>
    <scope>NUCLEOTIDE SEQUENCE [LARGE SCALE GENOMIC DNA]</scope>
    <source>
        <strain evidence="2">cv. Texas</strain>
    </source>
</reference>
<dbReference type="Gramene" id="VVA35621">
    <property type="protein sequence ID" value="VVA35621"/>
    <property type="gene ID" value="Prudul26B035109"/>
</dbReference>
<proteinExistence type="predicted"/>
<dbReference type="InParanoid" id="A0A5E4G733"/>
<organism evidence="1 2">
    <name type="scientific">Prunus dulcis</name>
    <name type="common">Almond</name>
    <name type="synonym">Amygdalus dulcis</name>
    <dbReference type="NCBI Taxonomy" id="3755"/>
    <lineage>
        <taxon>Eukaryota</taxon>
        <taxon>Viridiplantae</taxon>
        <taxon>Streptophyta</taxon>
        <taxon>Embryophyta</taxon>
        <taxon>Tracheophyta</taxon>
        <taxon>Spermatophyta</taxon>
        <taxon>Magnoliopsida</taxon>
        <taxon>eudicotyledons</taxon>
        <taxon>Gunneridae</taxon>
        <taxon>Pentapetalae</taxon>
        <taxon>rosids</taxon>
        <taxon>fabids</taxon>
        <taxon>Rosales</taxon>
        <taxon>Rosaceae</taxon>
        <taxon>Amygdaloideae</taxon>
        <taxon>Amygdaleae</taxon>
        <taxon>Prunus</taxon>
    </lineage>
</organism>
<dbReference type="Proteomes" id="UP000327085">
    <property type="component" value="Chromosome 5"/>
</dbReference>